<keyword evidence="2" id="KW-1185">Reference proteome</keyword>
<organism evidence="1 2">
    <name type="scientific">Sphingomonas alpina</name>
    <dbReference type="NCBI Taxonomy" id="653931"/>
    <lineage>
        <taxon>Bacteria</taxon>
        <taxon>Pseudomonadati</taxon>
        <taxon>Pseudomonadota</taxon>
        <taxon>Alphaproteobacteria</taxon>
        <taxon>Sphingomonadales</taxon>
        <taxon>Sphingomonadaceae</taxon>
        <taxon>Sphingomonas</taxon>
    </lineage>
</organism>
<sequence length="145" mass="16310">MGAAPLSEEQRALAQSGVDAHLARLADIKLRYDADLATLYDRMLAVPDPRADIHALMLDELGRWGAVWRIELTVLVNRCAMLGSDAAEPWRGLLAGHDRLVAEIGERGAEFGKQEHKADHVTGMKGLDLQRQTMDRLNRLRQRFW</sequence>
<protein>
    <submittedName>
        <fullName evidence="1">Uncharacterized protein</fullName>
    </submittedName>
</protein>
<name>A0A7H0LGC4_9SPHN</name>
<reference evidence="1 2" key="1">
    <citation type="submission" date="2020-09" db="EMBL/GenBank/DDBJ databases">
        <title>Sphingomonas sp., a new species isolated from pork steak.</title>
        <authorList>
            <person name="Heidler von Heilborn D."/>
        </authorList>
    </citation>
    <scope>NUCLEOTIDE SEQUENCE [LARGE SCALE GENOMIC DNA]</scope>
    <source>
        <strain evidence="2">S8-3T</strain>
    </source>
</reference>
<dbReference type="KEGG" id="spap:H3Z74_18610"/>
<evidence type="ECO:0000313" key="1">
    <source>
        <dbReference type="EMBL" id="QNQ08727.1"/>
    </source>
</evidence>
<evidence type="ECO:0000313" key="2">
    <source>
        <dbReference type="Proteomes" id="UP000516148"/>
    </source>
</evidence>
<dbReference type="RefSeq" id="WP_187761054.1">
    <property type="nucleotide sequence ID" value="NZ_CP061038.1"/>
</dbReference>
<accession>A0A7H0LGC4</accession>
<dbReference type="AlphaFoldDB" id="A0A7H0LGC4"/>
<dbReference type="Proteomes" id="UP000516148">
    <property type="component" value="Chromosome"/>
</dbReference>
<proteinExistence type="predicted"/>
<gene>
    <name evidence="1" type="ORF">H3Z74_18610</name>
</gene>
<dbReference type="EMBL" id="CP061038">
    <property type="protein sequence ID" value="QNQ08727.1"/>
    <property type="molecule type" value="Genomic_DNA"/>
</dbReference>